<dbReference type="SUPFAM" id="SSF56003">
    <property type="entry name" value="Molybdenum cofactor-binding domain"/>
    <property type="match status" value="1"/>
</dbReference>
<dbReference type="InterPro" id="IPR037165">
    <property type="entry name" value="AldOxase/xan_DH_Mopterin-bd_sf"/>
</dbReference>
<dbReference type="InterPro" id="IPR016208">
    <property type="entry name" value="Ald_Oxase/xanthine_DH-like"/>
</dbReference>
<evidence type="ECO:0000259" key="2">
    <source>
        <dbReference type="Pfam" id="PF20256"/>
    </source>
</evidence>
<dbReference type="Pfam" id="PF20256">
    <property type="entry name" value="MoCoBD_2"/>
    <property type="match status" value="1"/>
</dbReference>
<proteinExistence type="predicted"/>
<dbReference type="Gene3D" id="3.30.365.10">
    <property type="entry name" value="Aldehyde oxidase/xanthine dehydrogenase, molybdopterin binding domain"/>
    <property type="match status" value="2"/>
</dbReference>
<dbReference type="RefSeq" id="WP_407592539.1">
    <property type="nucleotide sequence ID" value="NZ_JBHDIY010000002.1"/>
</dbReference>
<accession>A0ABW8UUX1</accession>
<name>A0ABW8UUX1_9RHOB</name>
<dbReference type="EMBL" id="JBHDIY010000002">
    <property type="protein sequence ID" value="MFL4470692.1"/>
    <property type="molecule type" value="Genomic_DNA"/>
</dbReference>
<dbReference type="InterPro" id="IPR046867">
    <property type="entry name" value="AldOxase/xan_DH_MoCoBD2"/>
</dbReference>
<feature type="domain" description="Aldehyde oxidase/xanthine dehydrogenase second molybdopterin binding" evidence="2">
    <location>
        <begin position="5"/>
        <end position="260"/>
    </location>
</feature>
<organism evidence="3 4">
    <name type="scientific">Tateyamaria armeniaca</name>
    <dbReference type="NCBI Taxonomy" id="2518930"/>
    <lineage>
        <taxon>Bacteria</taxon>
        <taxon>Pseudomonadati</taxon>
        <taxon>Pseudomonadota</taxon>
        <taxon>Alphaproteobacteria</taxon>
        <taxon>Rhodobacterales</taxon>
        <taxon>Roseobacteraceae</taxon>
        <taxon>Tateyamaria</taxon>
    </lineage>
</organism>
<sequence length="354" mass="38321">MAYSDDGSVLVRHGGVELGQGLQTQMAQIAARTLGIPLTKIQMGSTTTEVVADASPTAASTASDLNGGAVELACRDLRARLEDFCRNLEQFSYRDIQHNRTPAEAGYKDMVEAVVNNWRTRWEDCWDMIVNLAFQNRINLACSARYAVPDYTAVDGRHPIGNPFLYHLYSAAISEVELDVLTGEWNFVRADIRGDIGKSLNPLLDVGQIEGAFIQGLGYLTTEEMLWQTADQAPIEGFETGALLTYGTWAYKPPTINSIPEDFRVSIVNNDGTNATGMNETGPAPADSGVKASKGASEFGLVLANSAFYALHAAVMAARKDAGITDWADIPAPATVPRLFMACNPTRDQFSIGT</sequence>
<evidence type="ECO:0000313" key="3">
    <source>
        <dbReference type="EMBL" id="MFL4470692.1"/>
    </source>
</evidence>
<protein>
    <submittedName>
        <fullName evidence="3">Molybdopterin cofactor-binding domain-containing protein</fullName>
    </submittedName>
</protein>
<keyword evidence="4" id="KW-1185">Reference proteome</keyword>
<keyword evidence="1" id="KW-0500">Molybdenum</keyword>
<dbReference type="PANTHER" id="PTHR11908">
    <property type="entry name" value="XANTHINE DEHYDROGENASE"/>
    <property type="match status" value="1"/>
</dbReference>
<gene>
    <name evidence="3" type="ORF">ACERZ8_12660</name>
</gene>
<dbReference type="PANTHER" id="PTHR11908:SF132">
    <property type="entry name" value="ALDEHYDE OXIDASE 1-RELATED"/>
    <property type="match status" value="1"/>
</dbReference>
<evidence type="ECO:0000256" key="1">
    <source>
        <dbReference type="ARBA" id="ARBA00022505"/>
    </source>
</evidence>
<dbReference type="Proteomes" id="UP001627408">
    <property type="component" value="Unassembled WGS sequence"/>
</dbReference>
<comment type="caution">
    <text evidence="3">The sequence shown here is derived from an EMBL/GenBank/DDBJ whole genome shotgun (WGS) entry which is preliminary data.</text>
</comment>
<evidence type="ECO:0000313" key="4">
    <source>
        <dbReference type="Proteomes" id="UP001627408"/>
    </source>
</evidence>
<reference evidence="3 4" key="1">
    <citation type="submission" date="2024-08" db="EMBL/GenBank/DDBJ databases">
        <title>Tateyamaria sp. nov., isolated from marine algae.</title>
        <authorList>
            <person name="Choi B.J."/>
            <person name="Kim J.M."/>
            <person name="Lee J.K."/>
            <person name="Choi D.G."/>
            <person name="Bayburt H."/>
            <person name="Baek J.H."/>
            <person name="Han D.M."/>
            <person name="Jeon C.O."/>
        </authorList>
    </citation>
    <scope>NUCLEOTIDE SEQUENCE [LARGE SCALE GENOMIC DNA]</scope>
    <source>
        <strain evidence="3 4">KMU-156</strain>
    </source>
</reference>